<keyword evidence="3" id="KW-1133">Transmembrane helix</keyword>
<evidence type="ECO:0000256" key="2">
    <source>
        <dbReference type="ARBA" id="ARBA00023157"/>
    </source>
</evidence>
<dbReference type="Gene3D" id="2.70.170.10">
    <property type="entry name" value="Neurotransmitter-gated ion-channel ligand-binding domain"/>
    <property type="match status" value="1"/>
</dbReference>
<dbReference type="AlphaFoldDB" id="A0A3R7NBH0"/>
<reference evidence="5 6" key="1">
    <citation type="submission" date="2018-04" db="EMBL/GenBank/DDBJ databases">
        <authorList>
            <person name="Zhang X."/>
            <person name="Yuan J."/>
            <person name="Li F."/>
            <person name="Xiang J."/>
        </authorList>
    </citation>
    <scope>NUCLEOTIDE SEQUENCE [LARGE SCALE GENOMIC DNA]</scope>
    <source>
        <tissue evidence="5">Muscle</tissue>
    </source>
</reference>
<proteinExistence type="predicted"/>
<dbReference type="InterPro" id="IPR036734">
    <property type="entry name" value="Neur_chan_lig-bd_sf"/>
</dbReference>
<feature type="transmembrane region" description="Helical" evidence="3">
    <location>
        <begin position="289"/>
        <end position="308"/>
    </location>
</feature>
<evidence type="ECO:0000256" key="1">
    <source>
        <dbReference type="ARBA" id="ARBA00004141"/>
    </source>
</evidence>
<keyword evidence="3" id="KW-0472">Membrane</keyword>
<name>A0A3R7NBH0_PENVA</name>
<dbReference type="GO" id="GO:0005230">
    <property type="term" value="F:extracellular ligand-gated monoatomic ion channel activity"/>
    <property type="evidence" value="ECO:0007669"/>
    <property type="project" value="InterPro"/>
</dbReference>
<protein>
    <submittedName>
        <fullName evidence="5">Glutamate-gated chloride channel</fullName>
    </submittedName>
</protein>
<dbReference type="SUPFAM" id="SSF57424">
    <property type="entry name" value="LDL receptor-like module"/>
    <property type="match status" value="1"/>
</dbReference>
<dbReference type="SUPFAM" id="SSF90112">
    <property type="entry name" value="Neurotransmitter-gated ion-channel transmembrane pore"/>
    <property type="match status" value="1"/>
</dbReference>
<gene>
    <name evidence="5" type="ORF">C7M84_024248</name>
</gene>
<feature type="transmembrane region" description="Helical" evidence="3">
    <location>
        <begin position="363"/>
        <end position="382"/>
    </location>
</feature>
<dbReference type="EMBL" id="QCYY01000801">
    <property type="protein sequence ID" value="ROT82586.1"/>
    <property type="molecule type" value="Genomic_DNA"/>
</dbReference>
<dbReference type="InterPro" id="IPR038050">
    <property type="entry name" value="Neuro_actylchol_rec"/>
</dbReference>
<feature type="domain" description="Neurotransmitter-gated ion-channel transmembrane" evidence="4">
    <location>
        <begin position="231"/>
        <end position="308"/>
    </location>
</feature>
<feature type="transmembrane region" description="Helical" evidence="3">
    <location>
        <begin position="257"/>
        <end position="274"/>
    </location>
</feature>
<dbReference type="SUPFAM" id="SSF63712">
    <property type="entry name" value="Nicotinic receptor ligand binding domain-like"/>
    <property type="match status" value="1"/>
</dbReference>
<evidence type="ECO:0000259" key="4">
    <source>
        <dbReference type="Pfam" id="PF02932"/>
    </source>
</evidence>
<dbReference type="PANTHER" id="PTHR18945">
    <property type="entry name" value="NEUROTRANSMITTER GATED ION CHANNEL"/>
    <property type="match status" value="1"/>
</dbReference>
<feature type="transmembrane region" description="Helical" evidence="3">
    <location>
        <begin position="225"/>
        <end position="250"/>
    </location>
</feature>
<comment type="caution">
    <text evidence="5">The sequence shown here is derived from an EMBL/GenBank/DDBJ whole genome shotgun (WGS) entry which is preliminary data.</text>
</comment>
<evidence type="ECO:0000256" key="3">
    <source>
        <dbReference type="SAM" id="Phobius"/>
    </source>
</evidence>
<dbReference type="InterPro" id="IPR002172">
    <property type="entry name" value="LDrepeatLR_classA_rpt"/>
</dbReference>
<accession>A0A3R7NBH0</accession>
<dbReference type="Proteomes" id="UP000283509">
    <property type="component" value="Unassembled WGS sequence"/>
</dbReference>
<organism evidence="5 6">
    <name type="scientific">Penaeus vannamei</name>
    <name type="common">Whiteleg shrimp</name>
    <name type="synonym">Litopenaeus vannamei</name>
    <dbReference type="NCBI Taxonomy" id="6689"/>
    <lineage>
        <taxon>Eukaryota</taxon>
        <taxon>Metazoa</taxon>
        <taxon>Ecdysozoa</taxon>
        <taxon>Arthropoda</taxon>
        <taxon>Crustacea</taxon>
        <taxon>Multicrustacea</taxon>
        <taxon>Malacostraca</taxon>
        <taxon>Eumalacostraca</taxon>
        <taxon>Eucarida</taxon>
        <taxon>Decapoda</taxon>
        <taxon>Dendrobranchiata</taxon>
        <taxon>Penaeoidea</taxon>
        <taxon>Penaeidae</taxon>
        <taxon>Penaeus</taxon>
    </lineage>
</organism>
<evidence type="ECO:0000313" key="6">
    <source>
        <dbReference type="Proteomes" id="UP000283509"/>
    </source>
</evidence>
<evidence type="ECO:0000313" key="5">
    <source>
        <dbReference type="EMBL" id="ROT82586.1"/>
    </source>
</evidence>
<comment type="subcellular location">
    <subcellularLocation>
        <location evidence="1">Membrane</location>
        <topology evidence="1">Multi-pass membrane protein</topology>
    </subcellularLocation>
</comment>
<dbReference type="OrthoDB" id="6365990at2759"/>
<keyword evidence="6" id="KW-1185">Reference proteome</keyword>
<dbReference type="Gene3D" id="4.10.1220.10">
    <property type="entry name" value="EGF-type module"/>
    <property type="match status" value="1"/>
</dbReference>
<sequence length="384" mass="44248">MGACISRQKRCDLAIDCPDNSDELNCNPVIVPDGYHSELPPPGQPFELKTIVRIISVREFDLLHSKFVVDVAVHLLWRDPRLMYRNLQKDYGANKIKDPSQLWVPMIRVTDSTGSEVIIFDHLSALYAFRSSDPLPDDDGIIVEDDQLYSGHSNDLLYYQKSSLTAMCLFDLQMYPFDIQMGTGFDFKAHKRLMEYTVYKYTMDIFNENNKSTARVELHFQNLHVYYVINTFVPCLMMAVICFLTLCFDLEDFQNRITISITSLLVLATFFTQTSQSNPKTSYVKLIDAWYLAIICQDFFTIVALVFIEMKRLSETRGPNKRTEVMPLFSNREVREGDNSQGQKRVARNNSVALTFNRVCQGLFSTSLLCIVICFIMISVTYTW</sequence>
<dbReference type="GO" id="GO:0016020">
    <property type="term" value="C:membrane"/>
    <property type="evidence" value="ECO:0007669"/>
    <property type="project" value="UniProtKB-SubCell"/>
</dbReference>
<keyword evidence="2" id="KW-1015">Disulfide bond</keyword>
<dbReference type="Gene3D" id="1.20.58.390">
    <property type="entry name" value="Neurotransmitter-gated ion-channel transmembrane domain"/>
    <property type="match status" value="1"/>
</dbReference>
<dbReference type="InterPro" id="IPR006029">
    <property type="entry name" value="Neurotrans-gated_channel_TM"/>
</dbReference>
<dbReference type="GO" id="GO:0004888">
    <property type="term" value="F:transmembrane signaling receptor activity"/>
    <property type="evidence" value="ECO:0007669"/>
    <property type="project" value="InterPro"/>
</dbReference>
<dbReference type="InterPro" id="IPR036055">
    <property type="entry name" value="LDL_receptor-like_sf"/>
</dbReference>
<dbReference type="Pfam" id="PF00057">
    <property type="entry name" value="Ldl_recept_a"/>
    <property type="match status" value="1"/>
</dbReference>
<keyword evidence="3" id="KW-0812">Transmembrane</keyword>
<reference evidence="5 6" key="2">
    <citation type="submission" date="2019-01" db="EMBL/GenBank/DDBJ databases">
        <title>The decoding of complex shrimp genome reveals the adaptation for benthos swimmer, frequently molting mechanism and breeding impact on genome.</title>
        <authorList>
            <person name="Sun Y."/>
            <person name="Gao Y."/>
            <person name="Yu Y."/>
        </authorList>
    </citation>
    <scope>NUCLEOTIDE SEQUENCE [LARGE SCALE GENOMIC DNA]</scope>
    <source>
        <tissue evidence="5">Muscle</tissue>
    </source>
</reference>
<dbReference type="InterPro" id="IPR006201">
    <property type="entry name" value="Neur_channel"/>
</dbReference>
<dbReference type="Pfam" id="PF02932">
    <property type="entry name" value="Neur_chan_memb"/>
    <property type="match status" value="1"/>
</dbReference>
<dbReference type="InterPro" id="IPR036719">
    <property type="entry name" value="Neuro-gated_channel_TM_sf"/>
</dbReference>
<dbReference type="CDD" id="cd00112">
    <property type="entry name" value="LDLa"/>
    <property type="match status" value="1"/>
</dbReference>